<dbReference type="InterPro" id="IPR003848">
    <property type="entry name" value="DUF218"/>
</dbReference>
<feature type="transmembrane region" description="Helical" evidence="1">
    <location>
        <begin position="21"/>
        <end position="41"/>
    </location>
</feature>
<sequence>MNQRPPLKRVARALISLGRGIAAVLTGGILLLGLTAAMVVVQGSRDEARPAGAALVTGEAVDSALTPEQKAQCDHAINLYRRGMVSRMILTGDSMFVALARPYLIDQGLPQQALLLAENTSLVGGIRAAANLARIQGISSVVIVAEPPMMLTALKVARDEGLTGYGSSPGVVSVVEKPYAVADGTWRYLKYVFAGI</sequence>
<keyword evidence="1" id="KW-0812">Transmembrane</keyword>
<protein>
    <recommendedName>
        <fullName evidence="2">DUF218 domain-containing protein</fullName>
    </recommendedName>
</protein>
<keyword evidence="4" id="KW-1185">Reference proteome</keyword>
<dbReference type="eggNOG" id="COG1434">
    <property type="taxonomic scope" value="Bacteria"/>
</dbReference>
<organism evidence="3 4">
    <name type="scientific">Roseiflexus castenholzii (strain DSM 13941 / HLO8)</name>
    <dbReference type="NCBI Taxonomy" id="383372"/>
    <lineage>
        <taxon>Bacteria</taxon>
        <taxon>Bacillati</taxon>
        <taxon>Chloroflexota</taxon>
        <taxon>Chloroflexia</taxon>
        <taxon>Chloroflexales</taxon>
        <taxon>Roseiflexineae</taxon>
        <taxon>Roseiflexaceae</taxon>
        <taxon>Roseiflexus</taxon>
    </lineage>
</organism>
<evidence type="ECO:0000313" key="3">
    <source>
        <dbReference type="EMBL" id="ABU57241.1"/>
    </source>
</evidence>
<dbReference type="AlphaFoldDB" id="A7NIE1"/>
<accession>A7NIE1</accession>
<dbReference type="KEGG" id="rca:Rcas_1144"/>
<feature type="domain" description="DUF218" evidence="2">
    <location>
        <begin position="45"/>
        <end position="162"/>
    </location>
</feature>
<dbReference type="HOGENOM" id="CLU_1389304_0_0_0"/>
<dbReference type="Pfam" id="PF02698">
    <property type="entry name" value="DUF218"/>
    <property type="match status" value="1"/>
</dbReference>
<dbReference type="Proteomes" id="UP000000263">
    <property type="component" value="Chromosome"/>
</dbReference>
<dbReference type="STRING" id="383372.Rcas_1144"/>
<proteinExistence type="predicted"/>
<keyword evidence="1" id="KW-0472">Membrane</keyword>
<dbReference type="EMBL" id="CP000804">
    <property type="protein sequence ID" value="ABU57241.1"/>
    <property type="molecule type" value="Genomic_DNA"/>
</dbReference>
<evidence type="ECO:0000259" key="2">
    <source>
        <dbReference type="Pfam" id="PF02698"/>
    </source>
</evidence>
<name>A7NIE1_ROSCS</name>
<dbReference type="RefSeq" id="WP_012119671.1">
    <property type="nucleotide sequence ID" value="NC_009767.1"/>
</dbReference>
<keyword evidence="1" id="KW-1133">Transmembrane helix</keyword>
<gene>
    <name evidence="3" type="ordered locus">Rcas_1144</name>
</gene>
<evidence type="ECO:0000313" key="4">
    <source>
        <dbReference type="Proteomes" id="UP000000263"/>
    </source>
</evidence>
<evidence type="ECO:0000256" key="1">
    <source>
        <dbReference type="SAM" id="Phobius"/>
    </source>
</evidence>
<dbReference type="OrthoDB" id="155596at2"/>
<reference evidence="3 4" key="1">
    <citation type="submission" date="2007-08" db="EMBL/GenBank/DDBJ databases">
        <title>Complete sequence of Roseiflexus castenholzii DSM 13941.</title>
        <authorList>
            <consortium name="US DOE Joint Genome Institute"/>
            <person name="Copeland A."/>
            <person name="Lucas S."/>
            <person name="Lapidus A."/>
            <person name="Barry K."/>
            <person name="Glavina del Rio T."/>
            <person name="Dalin E."/>
            <person name="Tice H."/>
            <person name="Pitluck S."/>
            <person name="Thompson L.S."/>
            <person name="Brettin T."/>
            <person name="Bruce D."/>
            <person name="Detter J.C."/>
            <person name="Han C."/>
            <person name="Tapia R."/>
            <person name="Schmutz J."/>
            <person name="Larimer F."/>
            <person name="Land M."/>
            <person name="Hauser L."/>
            <person name="Kyrpides N."/>
            <person name="Mikhailova N."/>
            <person name="Bryant D.A."/>
            <person name="Hanada S."/>
            <person name="Tsukatani Y."/>
            <person name="Richardson P."/>
        </authorList>
    </citation>
    <scope>NUCLEOTIDE SEQUENCE [LARGE SCALE GENOMIC DNA]</scope>
    <source>
        <strain evidence="4">DSM 13941 / HLO8</strain>
    </source>
</reference>